<gene>
    <name evidence="3" type="ORF">NCTC8139_03864</name>
</gene>
<keyword evidence="2" id="KW-0472">Membrane</keyword>
<evidence type="ECO:0000313" key="3">
    <source>
        <dbReference type="EMBL" id="VFA90281.1"/>
    </source>
</evidence>
<protein>
    <submittedName>
        <fullName evidence="3">Uncharacterized iron-regulated membrane protein</fullName>
    </submittedName>
</protein>
<feature type="transmembrane region" description="Helical" evidence="2">
    <location>
        <begin position="422"/>
        <end position="442"/>
    </location>
</feature>
<dbReference type="AlphaFoldDB" id="A0ABD7V8L3"/>
<name>A0ABD7V8L3_9ACTN</name>
<dbReference type="PANTHER" id="PTHR34219">
    <property type="entry name" value="IRON-REGULATED INNER MEMBRANE PROTEIN-RELATED"/>
    <property type="match status" value="1"/>
</dbReference>
<dbReference type="Proteomes" id="UP000360750">
    <property type="component" value="Unassembled WGS sequence"/>
</dbReference>
<feature type="transmembrane region" description="Helical" evidence="2">
    <location>
        <begin position="202"/>
        <end position="223"/>
    </location>
</feature>
<feature type="region of interest" description="Disordered" evidence="1">
    <location>
        <begin position="301"/>
        <end position="326"/>
    </location>
</feature>
<feature type="compositionally biased region" description="Low complexity" evidence="1">
    <location>
        <begin position="301"/>
        <end position="312"/>
    </location>
</feature>
<reference evidence="3 4" key="1">
    <citation type="submission" date="2019-02" db="EMBL/GenBank/DDBJ databases">
        <authorList>
            <consortium name="Pathogen Informatics"/>
        </authorList>
    </citation>
    <scope>NUCLEOTIDE SEQUENCE [LARGE SCALE GENOMIC DNA]</scope>
    <source>
        <strain evidence="3 4">3012STDY6756503</strain>
    </source>
</reference>
<feature type="compositionally biased region" description="Low complexity" evidence="1">
    <location>
        <begin position="1"/>
        <end position="25"/>
    </location>
</feature>
<feature type="transmembrane region" description="Helical" evidence="2">
    <location>
        <begin position="254"/>
        <end position="274"/>
    </location>
</feature>
<accession>A0ABD7V8L3</accession>
<feature type="transmembrane region" description="Helical" evidence="2">
    <location>
        <begin position="67"/>
        <end position="90"/>
    </location>
</feature>
<feature type="transmembrane region" description="Helical" evidence="2">
    <location>
        <begin position="463"/>
        <end position="482"/>
    </location>
</feature>
<comment type="caution">
    <text evidence="3">The sequence shown here is derived from an EMBL/GenBank/DDBJ whole genome shotgun (WGS) entry which is preliminary data.</text>
</comment>
<evidence type="ECO:0000256" key="2">
    <source>
        <dbReference type="SAM" id="Phobius"/>
    </source>
</evidence>
<feature type="region of interest" description="Disordered" evidence="1">
    <location>
        <begin position="1"/>
        <end position="53"/>
    </location>
</feature>
<keyword evidence="2" id="KW-0812">Transmembrane</keyword>
<evidence type="ECO:0000256" key="1">
    <source>
        <dbReference type="SAM" id="MobiDB-lite"/>
    </source>
</evidence>
<proteinExistence type="predicted"/>
<keyword evidence="2" id="KW-1133">Transmembrane helix</keyword>
<sequence>MPSRSFLSDSPSGSSGPDLSGADPGAPGQSGSARPDRCVAGAPTTSRDGDPPRRAGAWIPLLRRLHFYAGILVGPFLIVAALTGGAYAIAPSVEQIVYHDQLHTSSTGESRSLADQVGAAMRVRPDLTVSAVRPPAAPGDTTRVLFDDPSLGESERQAVFVDPVTLEIKGELVSYGSAAALPFRAWLSNLHRNLHLGDPGRIYSELAASWLWVVALGGVALWISHVRRRRTAATDLVTLDRSAAGRNRTRNRHAVVGMWIVVGLVFLSATGLTWSKYTGDNVTGLRSAMNWMTPTVNTEISAPESAGAPAGSGHHGTDHGAAQEHSATLSTIPDLDRVLAAAHAAGVDGAVEVGIPSSADTAFTVTQTRQPWQFSPDSVAVDGATGRIVDESRFADWPLAAQLTNWGIALHMGILFGRLSQIGLLLLAIALVAVIVRGYQMWWQRRPRHSGPFGVGRPPARGVLRRLSVPWTIALVAATVVVGWFIPLLGISLVAFLVVDLALGLRTKRVRAQKKTTTSA</sequence>
<organism evidence="3 4">
    <name type="scientific">Gordonia paraffinivorans</name>
    <dbReference type="NCBI Taxonomy" id="175628"/>
    <lineage>
        <taxon>Bacteria</taxon>
        <taxon>Bacillati</taxon>
        <taxon>Actinomycetota</taxon>
        <taxon>Actinomycetes</taxon>
        <taxon>Mycobacteriales</taxon>
        <taxon>Gordoniaceae</taxon>
        <taxon>Gordonia</taxon>
    </lineage>
</organism>
<feature type="transmembrane region" description="Helical" evidence="2">
    <location>
        <begin position="488"/>
        <end position="505"/>
    </location>
</feature>
<dbReference type="InterPro" id="IPR005625">
    <property type="entry name" value="PepSY-ass_TM"/>
</dbReference>
<dbReference type="EMBL" id="CAACYD010000007">
    <property type="protein sequence ID" value="VFA90281.1"/>
    <property type="molecule type" value="Genomic_DNA"/>
</dbReference>
<evidence type="ECO:0000313" key="4">
    <source>
        <dbReference type="Proteomes" id="UP000360750"/>
    </source>
</evidence>
<dbReference type="PANTHER" id="PTHR34219:SF1">
    <property type="entry name" value="PEPSY DOMAIN-CONTAINING PROTEIN"/>
    <property type="match status" value="1"/>
</dbReference>
<dbReference type="Pfam" id="PF03929">
    <property type="entry name" value="PepSY_TM"/>
    <property type="match status" value="1"/>
</dbReference>